<accession>A0ACC1JWV7</accession>
<keyword evidence="1" id="KW-0378">Hydrolase</keyword>
<sequence>MTVVKLNCPAAPASSSYARHVLTSQPACNTTAASAKMDNAARAVSLAQLDEYKDSFDADGKNRLATLTISREAYTNSLENRYVFLNHPPVFSHKLAIDAPITDQKTSGRCWLFAGLNLLRQGMMKEYNLEELELSQPYLFFYDKLEKANWFLENVLATADEELDGRVVQYLLKDPVGDGGQWDMFVALVEKYGVVPKEAYPETYHTSNSRQMDALITTKLREYARQLRGAHGEGGSACHLRDMKRRMLEEVYRIMAISLGTPPQRLTWAFYDKDKKFHEFRGLTPLEFYKLHVQLDCKTTVSLINDPRNQYLQKYTVQYLGNVVGAPDVHYINLEVGDLKRFAAEALQAGKPVWFGCDVGKFHSRSKGMMDPELIDYQTAFNFGFSATKAERLQYGESLMTHAMLLTGVHIEDGKTVRWRIENSWGAEYGNKGYLTMTDRWFDEYVYQIVLPTVDLPKHVVDVLDKEAQVLPPWDPMGALAA</sequence>
<organism evidence="1 2">
    <name type="scientific">Coemansia nantahalensis</name>
    <dbReference type="NCBI Taxonomy" id="2789366"/>
    <lineage>
        <taxon>Eukaryota</taxon>
        <taxon>Fungi</taxon>
        <taxon>Fungi incertae sedis</taxon>
        <taxon>Zoopagomycota</taxon>
        <taxon>Kickxellomycotina</taxon>
        <taxon>Kickxellomycetes</taxon>
        <taxon>Kickxellales</taxon>
        <taxon>Kickxellaceae</taxon>
        <taxon>Coemansia</taxon>
    </lineage>
</organism>
<evidence type="ECO:0000313" key="1">
    <source>
        <dbReference type="EMBL" id="KAJ2768730.1"/>
    </source>
</evidence>
<protein>
    <submittedName>
        <fullName evidence="1">Bleomycin hydrolase</fullName>
        <ecNumber evidence="1">3.4.22.40</ecNumber>
    </submittedName>
</protein>
<reference evidence="1" key="1">
    <citation type="submission" date="2022-07" db="EMBL/GenBank/DDBJ databases">
        <title>Phylogenomic reconstructions and comparative analyses of Kickxellomycotina fungi.</title>
        <authorList>
            <person name="Reynolds N.K."/>
            <person name="Stajich J.E."/>
            <person name="Barry K."/>
            <person name="Grigoriev I.V."/>
            <person name="Crous P."/>
            <person name="Smith M.E."/>
        </authorList>
    </citation>
    <scope>NUCLEOTIDE SEQUENCE</scope>
    <source>
        <strain evidence="1">CBS 109366</strain>
    </source>
</reference>
<gene>
    <name evidence="1" type="primary">LAP3</name>
    <name evidence="1" type="ORF">IWQ57_003411</name>
</gene>
<dbReference type="EMBL" id="JANBUJ010001101">
    <property type="protein sequence ID" value="KAJ2768730.1"/>
    <property type="molecule type" value="Genomic_DNA"/>
</dbReference>
<proteinExistence type="predicted"/>
<comment type="caution">
    <text evidence="1">The sequence shown here is derived from an EMBL/GenBank/DDBJ whole genome shotgun (WGS) entry which is preliminary data.</text>
</comment>
<name>A0ACC1JWV7_9FUNG</name>
<dbReference type="EC" id="3.4.22.40" evidence="1"/>
<evidence type="ECO:0000313" key="2">
    <source>
        <dbReference type="Proteomes" id="UP001140234"/>
    </source>
</evidence>
<keyword evidence="2" id="KW-1185">Reference proteome</keyword>
<dbReference type="Proteomes" id="UP001140234">
    <property type="component" value="Unassembled WGS sequence"/>
</dbReference>